<dbReference type="Pfam" id="PF01595">
    <property type="entry name" value="CNNM"/>
    <property type="match status" value="1"/>
</dbReference>
<proteinExistence type="inferred from homology"/>
<feature type="transmembrane region" description="Helical" evidence="7">
    <location>
        <begin position="24"/>
        <end position="48"/>
    </location>
</feature>
<gene>
    <name evidence="9" type="ORF">KDK_08350</name>
</gene>
<dbReference type="OrthoDB" id="9798188at2"/>
<evidence type="ECO:0000256" key="4">
    <source>
        <dbReference type="ARBA" id="ARBA00022737"/>
    </source>
</evidence>
<keyword evidence="6 7" id="KW-1133">Transmembrane helix</keyword>
<keyword evidence="4" id="KW-0677">Repeat</keyword>
<name>A0A402AD68_9CHLR</name>
<comment type="subcellular location">
    <subcellularLocation>
        <location evidence="1">Cell membrane</location>
        <topology evidence="1">Multi-pass membrane protein</topology>
    </subcellularLocation>
</comment>
<keyword evidence="6 7" id="KW-0812">Transmembrane</keyword>
<feature type="transmembrane region" description="Helical" evidence="7">
    <location>
        <begin position="153"/>
        <end position="177"/>
    </location>
</feature>
<dbReference type="PANTHER" id="PTHR22777:SF32">
    <property type="entry name" value="UPF0053 INNER MEMBRANE PROTEIN YFJD"/>
    <property type="match status" value="1"/>
</dbReference>
<comment type="caution">
    <text evidence="9">The sequence shown here is derived from an EMBL/GenBank/DDBJ whole genome shotgun (WGS) entry which is preliminary data.</text>
</comment>
<evidence type="ECO:0000256" key="1">
    <source>
        <dbReference type="ARBA" id="ARBA00004651"/>
    </source>
</evidence>
<dbReference type="AlphaFoldDB" id="A0A402AD68"/>
<keyword evidence="5" id="KW-0129">CBS domain</keyword>
<keyword evidence="10" id="KW-1185">Reference proteome</keyword>
<dbReference type="GO" id="GO:0005886">
    <property type="term" value="C:plasma membrane"/>
    <property type="evidence" value="ECO:0007669"/>
    <property type="project" value="UniProtKB-SubCell"/>
</dbReference>
<evidence type="ECO:0000259" key="8">
    <source>
        <dbReference type="PROSITE" id="PS51846"/>
    </source>
</evidence>
<keyword evidence="3" id="KW-1003">Cell membrane</keyword>
<dbReference type="Proteomes" id="UP000287188">
    <property type="component" value="Unassembled WGS sequence"/>
</dbReference>
<keyword evidence="6 7" id="KW-0472">Membrane</keyword>
<sequence>MDGPGLSSLAANINFHVSQFDAQAWLQLIIMLVMLVLCALASAAETAFTSVNRIKLKNLVEEGDKQMLKIERLLAEPNVFLSTILIVNSVAVVVASSMATVLTLRFFSASFGEVISSVATSLIVLIFCEISPKTAAVQNPLRWARFFIDPVRATAWVLRPIVWILSAVTAGLVRLLGGHMKHRGLSLQKMSYACWSRWVKKRVCLKKKRPR</sequence>
<evidence type="ECO:0000256" key="3">
    <source>
        <dbReference type="ARBA" id="ARBA00022475"/>
    </source>
</evidence>
<feature type="domain" description="CNNM transmembrane" evidence="8">
    <location>
        <begin position="20"/>
        <end position="211"/>
    </location>
</feature>
<dbReference type="PANTHER" id="PTHR22777">
    <property type="entry name" value="HEMOLYSIN-RELATED"/>
    <property type="match status" value="1"/>
</dbReference>
<evidence type="ECO:0000313" key="9">
    <source>
        <dbReference type="EMBL" id="GCE17035.1"/>
    </source>
</evidence>
<feature type="transmembrane region" description="Helical" evidence="7">
    <location>
        <begin position="79"/>
        <end position="102"/>
    </location>
</feature>
<dbReference type="PROSITE" id="PS51846">
    <property type="entry name" value="CNNM"/>
    <property type="match status" value="1"/>
</dbReference>
<dbReference type="RefSeq" id="WP_126548801.1">
    <property type="nucleotide sequence ID" value="NZ_BIFS01000001.1"/>
</dbReference>
<dbReference type="EMBL" id="BIFS01000001">
    <property type="protein sequence ID" value="GCE17035.1"/>
    <property type="molecule type" value="Genomic_DNA"/>
</dbReference>
<dbReference type="InterPro" id="IPR002550">
    <property type="entry name" value="CNNM"/>
</dbReference>
<reference evidence="10" key="1">
    <citation type="submission" date="2018-12" db="EMBL/GenBank/DDBJ databases">
        <title>Tengunoibacter tsumagoiensis gen. nov., sp. nov., Dictyobacter kobayashii sp. nov., D. alpinus sp. nov., and D. joshuensis sp. nov. and description of Dictyobacteraceae fam. nov. within the order Ktedonobacterales isolated from Tengu-no-mugimeshi.</title>
        <authorList>
            <person name="Wang C.M."/>
            <person name="Zheng Y."/>
            <person name="Sakai Y."/>
            <person name="Toyoda A."/>
            <person name="Minakuchi Y."/>
            <person name="Abe K."/>
            <person name="Yokota A."/>
            <person name="Yabe S."/>
        </authorList>
    </citation>
    <scope>NUCLEOTIDE SEQUENCE [LARGE SCALE GENOMIC DNA]</scope>
    <source>
        <strain evidence="10">Uno11</strain>
    </source>
</reference>
<evidence type="ECO:0000256" key="6">
    <source>
        <dbReference type="PROSITE-ProRule" id="PRU01193"/>
    </source>
</evidence>
<comment type="similarity">
    <text evidence="2">Belongs to the UPF0053 family.</text>
</comment>
<accession>A0A402AD68</accession>
<protein>
    <recommendedName>
        <fullName evidence="8">CNNM transmembrane domain-containing protein</fullName>
    </recommendedName>
</protein>
<feature type="transmembrane region" description="Helical" evidence="7">
    <location>
        <begin position="114"/>
        <end position="132"/>
    </location>
</feature>
<evidence type="ECO:0000256" key="5">
    <source>
        <dbReference type="ARBA" id="ARBA00023122"/>
    </source>
</evidence>
<evidence type="ECO:0000256" key="2">
    <source>
        <dbReference type="ARBA" id="ARBA00006337"/>
    </source>
</evidence>
<organism evidence="9 10">
    <name type="scientific">Dictyobacter kobayashii</name>
    <dbReference type="NCBI Taxonomy" id="2014872"/>
    <lineage>
        <taxon>Bacteria</taxon>
        <taxon>Bacillati</taxon>
        <taxon>Chloroflexota</taxon>
        <taxon>Ktedonobacteria</taxon>
        <taxon>Ktedonobacterales</taxon>
        <taxon>Dictyobacteraceae</taxon>
        <taxon>Dictyobacter</taxon>
    </lineage>
</organism>
<evidence type="ECO:0000313" key="10">
    <source>
        <dbReference type="Proteomes" id="UP000287188"/>
    </source>
</evidence>
<evidence type="ECO:0000256" key="7">
    <source>
        <dbReference type="SAM" id="Phobius"/>
    </source>
</evidence>